<evidence type="ECO:0000313" key="3">
    <source>
        <dbReference type="Proteomes" id="UP000311919"/>
    </source>
</evidence>
<evidence type="ECO:0000256" key="1">
    <source>
        <dbReference type="SAM" id="MobiDB-lite"/>
    </source>
</evidence>
<keyword evidence="3" id="KW-1185">Reference proteome</keyword>
<dbReference type="Proteomes" id="UP000311919">
    <property type="component" value="Unassembled WGS sequence"/>
</dbReference>
<feature type="region of interest" description="Disordered" evidence="1">
    <location>
        <begin position="38"/>
        <end position="77"/>
    </location>
</feature>
<feature type="compositionally biased region" description="Basic and acidic residues" evidence="1">
    <location>
        <begin position="39"/>
        <end position="71"/>
    </location>
</feature>
<accession>A0A4Z2CKN3</accession>
<evidence type="ECO:0000313" key="2">
    <source>
        <dbReference type="EMBL" id="TNN04570.1"/>
    </source>
</evidence>
<protein>
    <submittedName>
        <fullName evidence="2">Uncharacterized protein</fullName>
    </submittedName>
</protein>
<organism evidence="2 3">
    <name type="scientific">Schistosoma japonicum</name>
    <name type="common">Blood fluke</name>
    <dbReference type="NCBI Taxonomy" id="6182"/>
    <lineage>
        <taxon>Eukaryota</taxon>
        <taxon>Metazoa</taxon>
        <taxon>Spiralia</taxon>
        <taxon>Lophotrochozoa</taxon>
        <taxon>Platyhelminthes</taxon>
        <taxon>Trematoda</taxon>
        <taxon>Digenea</taxon>
        <taxon>Strigeidida</taxon>
        <taxon>Schistosomatoidea</taxon>
        <taxon>Schistosomatidae</taxon>
        <taxon>Schistosoma</taxon>
    </lineage>
</organism>
<proteinExistence type="predicted"/>
<sequence length="77" mass="8651">MEAPCLKVMSNSHVKCAVYYRQGTTSRAASSELARSYAKRKEDESQVKHIFDAGAVKEERRSARNKQERMSGRGSAK</sequence>
<gene>
    <name evidence="2" type="ORF">EWB00_001589</name>
</gene>
<dbReference type="EMBL" id="SKCS01001442">
    <property type="protein sequence ID" value="TNN04570.1"/>
    <property type="molecule type" value="Genomic_DNA"/>
</dbReference>
<name>A0A4Z2CKN3_SCHJA</name>
<comment type="caution">
    <text evidence="2">The sequence shown here is derived from an EMBL/GenBank/DDBJ whole genome shotgun (WGS) entry which is preliminary data.</text>
</comment>
<dbReference type="AlphaFoldDB" id="A0A4Z2CKN3"/>
<reference evidence="2 3" key="1">
    <citation type="submission" date="2019-03" db="EMBL/GenBank/DDBJ databases">
        <title>An improved genome assembly of the fluke Schistosoma japonicum.</title>
        <authorList>
            <person name="Hu W."/>
            <person name="Luo F."/>
            <person name="Yin M."/>
            <person name="Mo X."/>
            <person name="Sun C."/>
            <person name="Wu Q."/>
            <person name="Zhu B."/>
            <person name="Xiang M."/>
            <person name="Wang J."/>
            <person name="Wang Y."/>
            <person name="Zhang T."/>
            <person name="Xu B."/>
            <person name="Zheng H."/>
            <person name="Feng Z."/>
        </authorList>
    </citation>
    <scope>NUCLEOTIDE SEQUENCE [LARGE SCALE GENOMIC DNA]</scope>
    <source>
        <strain evidence="2">HuSjv2</strain>
        <tissue evidence="2">Worms</tissue>
    </source>
</reference>